<keyword evidence="4" id="KW-1185">Reference proteome</keyword>
<dbReference type="STRING" id="34508.A0A4U8V446"/>
<organism evidence="3 4">
    <name type="scientific">Steinernema carpocapsae</name>
    <name type="common">Entomopathogenic nematode</name>
    <dbReference type="NCBI Taxonomy" id="34508"/>
    <lineage>
        <taxon>Eukaryota</taxon>
        <taxon>Metazoa</taxon>
        <taxon>Ecdysozoa</taxon>
        <taxon>Nematoda</taxon>
        <taxon>Chromadorea</taxon>
        <taxon>Rhabditida</taxon>
        <taxon>Tylenchina</taxon>
        <taxon>Panagrolaimomorpha</taxon>
        <taxon>Strongyloidoidea</taxon>
        <taxon>Steinernematidae</taxon>
        <taxon>Steinernema</taxon>
    </lineage>
</organism>
<feature type="compositionally biased region" description="Basic residues" evidence="1">
    <location>
        <begin position="48"/>
        <end position="59"/>
    </location>
</feature>
<reference evidence="3 4" key="1">
    <citation type="journal article" date="2015" name="Genome Biol.">
        <title>Comparative genomics of Steinernema reveals deeply conserved gene regulatory networks.</title>
        <authorList>
            <person name="Dillman A.R."/>
            <person name="Macchietto M."/>
            <person name="Porter C.F."/>
            <person name="Rogers A."/>
            <person name="Williams B."/>
            <person name="Antoshechkin I."/>
            <person name="Lee M.M."/>
            <person name="Goodwin Z."/>
            <person name="Lu X."/>
            <person name="Lewis E.E."/>
            <person name="Goodrich-Blair H."/>
            <person name="Stock S.P."/>
            <person name="Adams B.J."/>
            <person name="Sternberg P.W."/>
            <person name="Mortazavi A."/>
        </authorList>
    </citation>
    <scope>NUCLEOTIDE SEQUENCE [LARGE SCALE GENOMIC DNA]</scope>
    <source>
        <strain evidence="3 4">ALL</strain>
    </source>
</reference>
<keyword evidence="2" id="KW-0472">Membrane</keyword>
<proteinExistence type="predicted"/>
<name>A0A4U8V446_STECR</name>
<dbReference type="EMBL" id="AZBU02000001">
    <property type="protein sequence ID" value="TMS38878.1"/>
    <property type="molecule type" value="Genomic_DNA"/>
</dbReference>
<dbReference type="AlphaFoldDB" id="A0A4U8V446"/>
<protein>
    <submittedName>
        <fullName evidence="3">Uncharacterized protein</fullName>
    </submittedName>
</protein>
<dbReference type="OrthoDB" id="10596902at2759"/>
<gene>
    <name evidence="3" type="ORF">L596_005507</name>
</gene>
<feature type="compositionally biased region" description="Basic residues" evidence="1">
    <location>
        <begin position="68"/>
        <end position="79"/>
    </location>
</feature>
<evidence type="ECO:0000313" key="3">
    <source>
        <dbReference type="EMBL" id="TMS38878.1"/>
    </source>
</evidence>
<reference evidence="3 4" key="2">
    <citation type="journal article" date="2019" name="G3 (Bethesda)">
        <title>Hybrid Assembly of the Genome of the Entomopathogenic Nematode Steinernema carpocapsae Identifies the X-Chromosome.</title>
        <authorList>
            <person name="Serra L."/>
            <person name="Macchietto M."/>
            <person name="Macias-Munoz A."/>
            <person name="McGill C.J."/>
            <person name="Rodriguez I.M."/>
            <person name="Rodriguez B."/>
            <person name="Murad R."/>
            <person name="Mortazavi A."/>
        </authorList>
    </citation>
    <scope>NUCLEOTIDE SEQUENCE [LARGE SCALE GENOMIC DNA]</scope>
    <source>
        <strain evidence="3 4">ALL</strain>
    </source>
</reference>
<accession>A0A4U8V446</accession>
<feature type="region of interest" description="Disordered" evidence="1">
    <location>
        <begin position="27"/>
        <end position="79"/>
    </location>
</feature>
<feature type="compositionally biased region" description="Basic and acidic residues" evidence="1">
    <location>
        <begin position="27"/>
        <end position="41"/>
    </location>
</feature>
<keyword evidence="2" id="KW-1133">Transmembrane helix</keyword>
<evidence type="ECO:0000313" key="4">
    <source>
        <dbReference type="Proteomes" id="UP000298663"/>
    </source>
</evidence>
<comment type="caution">
    <text evidence="3">The sequence shown here is derived from an EMBL/GenBank/DDBJ whole genome shotgun (WGS) entry which is preliminary data.</text>
</comment>
<feature type="transmembrane region" description="Helical" evidence="2">
    <location>
        <begin position="91"/>
        <end position="111"/>
    </location>
</feature>
<evidence type="ECO:0000256" key="1">
    <source>
        <dbReference type="SAM" id="MobiDB-lite"/>
    </source>
</evidence>
<evidence type="ECO:0000256" key="2">
    <source>
        <dbReference type="SAM" id="Phobius"/>
    </source>
</evidence>
<sequence>MAALEQVHLGNAGIVFLCELHERGHGPVDSNRIRHPPDHRNHPSWAGRRLHLPPHRSGQRRPAEPLVRSRHRSHSRRQGISHINRQNFRSAVWFFAVLTSVFVAATTILVMCCCCRDRKKGEYAVKRRELERGHHYDDEHRAFIEYQYGTEPKK</sequence>
<dbReference type="Proteomes" id="UP000298663">
    <property type="component" value="Unassembled WGS sequence"/>
</dbReference>
<keyword evidence="2" id="KW-0812">Transmembrane</keyword>